<comment type="caution">
    <text evidence="2">The sequence shown here is derived from an EMBL/GenBank/DDBJ whole genome shotgun (WGS) entry which is preliminary data.</text>
</comment>
<name>A0A916XIM5_9ACTN</name>
<dbReference type="InterPro" id="IPR023124">
    <property type="entry name" value="DUF3239_dom_sf"/>
</dbReference>
<reference evidence="2" key="1">
    <citation type="journal article" date="2014" name="Int. J. Syst. Evol. Microbiol.">
        <title>Complete genome sequence of Corynebacterium casei LMG S-19264T (=DSM 44701T), isolated from a smear-ripened cheese.</title>
        <authorList>
            <consortium name="US DOE Joint Genome Institute (JGI-PGF)"/>
            <person name="Walter F."/>
            <person name="Albersmeier A."/>
            <person name="Kalinowski J."/>
            <person name="Ruckert C."/>
        </authorList>
    </citation>
    <scope>NUCLEOTIDE SEQUENCE</scope>
    <source>
        <strain evidence="2">CGMCC 1.15478</strain>
    </source>
</reference>
<organism evidence="2 3">
    <name type="scientific">Hoyosella rhizosphaerae</name>
    <dbReference type="NCBI Taxonomy" id="1755582"/>
    <lineage>
        <taxon>Bacteria</taxon>
        <taxon>Bacillati</taxon>
        <taxon>Actinomycetota</taxon>
        <taxon>Actinomycetes</taxon>
        <taxon>Mycobacteriales</taxon>
        <taxon>Hoyosellaceae</taxon>
        <taxon>Hoyosella</taxon>
    </lineage>
</organism>
<dbReference type="InterPro" id="IPR021632">
    <property type="entry name" value="DUF3239"/>
</dbReference>
<evidence type="ECO:0008006" key="4">
    <source>
        <dbReference type="Google" id="ProtNLM"/>
    </source>
</evidence>
<dbReference type="RefSeq" id="WP_188676197.1">
    <property type="nucleotide sequence ID" value="NZ_BMJH01000003.1"/>
</dbReference>
<evidence type="ECO:0000313" key="2">
    <source>
        <dbReference type="EMBL" id="GGC73236.1"/>
    </source>
</evidence>
<sequence length="218" mass="24055">MRTLDFLVDIPHARRVNEMLADLRRVQVSAGIFAAVFVGAAIGLFVVGETWAIVLAVVLLLAAAGCVYAGIMAPRRAADLHSMYSEHELVPAVVAAVRPRGVTLLALVNLTRDRSQPATWALVASRVQNLPGHRRKVGERVPCVAVTSASKQSALWQQVRPVPIAWGARDEDVLSRAIRAIRHVEWDLLSKSIKRTEEAEQSRQYPILKPKELPPELR</sequence>
<proteinExistence type="predicted"/>
<dbReference type="Pfam" id="PF11580">
    <property type="entry name" value="DUF3239"/>
    <property type="match status" value="1"/>
</dbReference>
<dbReference type="AlphaFoldDB" id="A0A916XIM5"/>
<keyword evidence="1" id="KW-0812">Transmembrane</keyword>
<protein>
    <recommendedName>
        <fullName evidence="4">DUF3239 domain-containing protein</fullName>
    </recommendedName>
</protein>
<keyword evidence="3" id="KW-1185">Reference proteome</keyword>
<keyword evidence="1" id="KW-0472">Membrane</keyword>
<reference evidence="2" key="2">
    <citation type="submission" date="2020-09" db="EMBL/GenBank/DDBJ databases">
        <authorList>
            <person name="Sun Q."/>
            <person name="Zhou Y."/>
        </authorList>
    </citation>
    <scope>NUCLEOTIDE SEQUENCE</scope>
    <source>
        <strain evidence="2">CGMCC 1.15478</strain>
    </source>
</reference>
<accession>A0A916XIM5</accession>
<keyword evidence="1" id="KW-1133">Transmembrane helix</keyword>
<dbReference type="EMBL" id="BMJH01000003">
    <property type="protein sequence ID" value="GGC73236.1"/>
    <property type="molecule type" value="Genomic_DNA"/>
</dbReference>
<dbReference type="Gene3D" id="2.40.410.10">
    <property type="entry name" value="putative membrane protein from Corynebacterium diphtheriae superfamily"/>
    <property type="match status" value="1"/>
</dbReference>
<evidence type="ECO:0000256" key="1">
    <source>
        <dbReference type="SAM" id="Phobius"/>
    </source>
</evidence>
<gene>
    <name evidence="2" type="ORF">GCM10011410_27950</name>
</gene>
<dbReference type="Proteomes" id="UP000641514">
    <property type="component" value="Unassembled WGS sequence"/>
</dbReference>
<feature type="transmembrane region" description="Helical" evidence="1">
    <location>
        <begin position="53"/>
        <end position="73"/>
    </location>
</feature>
<evidence type="ECO:0000313" key="3">
    <source>
        <dbReference type="Proteomes" id="UP000641514"/>
    </source>
</evidence>
<feature type="transmembrane region" description="Helical" evidence="1">
    <location>
        <begin position="28"/>
        <end position="47"/>
    </location>
</feature>